<comment type="caution">
    <text evidence="2">The sequence shown here is derived from an EMBL/GenBank/DDBJ whole genome shotgun (WGS) entry which is preliminary data.</text>
</comment>
<evidence type="ECO:0008006" key="6">
    <source>
        <dbReference type="Google" id="ProtNLM"/>
    </source>
</evidence>
<evidence type="ECO:0000256" key="1">
    <source>
        <dbReference type="ARBA" id="ARBA00010139"/>
    </source>
</evidence>
<dbReference type="SUPFAM" id="SSF51905">
    <property type="entry name" value="FAD/NAD(P)-binding domain"/>
    <property type="match status" value="1"/>
</dbReference>
<keyword evidence="5" id="KW-1185">Reference proteome</keyword>
<accession>A0A815W0S2</accession>
<dbReference type="AlphaFoldDB" id="A0A815W0S2"/>
<name>A0A815W0S2_9BILA</name>
<dbReference type="Proteomes" id="UP000663870">
    <property type="component" value="Unassembled WGS sequence"/>
</dbReference>
<dbReference type="PANTHER" id="PTHR42877">
    <property type="entry name" value="L-ORNITHINE N(5)-MONOOXYGENASE-RELATED"/>
    <property type="match status" value="1"/>
</dbReference>
<dbReference type="EMBL" id="CAJNOL010014468">
    <property type="protein sequence ID" value="CAF1667915.1"/>
    <property type="molecule type" value="Genomic_DNA"/>
</dbReference>
<evidence type="ECO:0000313" key="3">
    <source>
        <dbReference type="EMBL" id="CAF1667915.1"/>
    </source>
</evidence>
<dbReference type="PANTHER" id="PTHR42877:SF5">
    <property type="entry name" value="L-ORNITHINE N(5)-MONOOXYGENASE-RELATED"/>
    <property type="match status" value="1"/>
</dbReference>
<gene>
    <name evidence="3" type="ORF">JXQ802_LOCUS57119</name>
    <name evidence="2" type="ORF">PYM288_LOCUS40528</name>
</gene>
<dbReference type="InterPro" id="IPR051209">
    <property type="entry name" value="FAD-bind_Monooxygenase_sf"/>
</dbReference>
<organism evidence="2 4">
    <name type="scientific">Rotaria sordida</name>
    <dbReference type="NCBI Taxonomy" id="392033"/>
    <lineage>
        <taxon>Eukaryota</taxon>
        <taxon>Metazoa</taxon>
        <taxon>Spiralia</taxon>
        <taxon>Gnathifera</taxon>
        <taxon>Rotifera</taxon>
        <taxon>Eurotatoria</taxon>
        <taxon>Bdelloidea</taxon>
        <taxon>Philodinida</taxon>
        <taxon>Philodinidae</taxon>
        <taxon>Rotaria</taxon>
    </lineage>
</organism>
<protein>
    <recommendedName>
        <fullName evidence="6">Flavin-containing monooxygenase</fullName>
    </recommendedName>
</protein>
<comment type="similarity">
    <text evidence="1">Belongs to the FAD-binding monooxygenase family.</text>
</comment>
<dbReference type="EMBL" id="CAJNOH010012588">
    <property type="protein sequence ID" value="CAF1537133.1"/>
    <property type="molecule type" value="Genomic_DNA"/>
</dbReference>
<reference evidence="2" key="1">
    <citation type="submission" date="2021-02" db="EMBL/GenBank/DDBJ databases">
        <authorList>
            <person name="Nowell W R."/>
        </authorList>
    </citation>
    <scope>NUCLEOTIDE SEQUENCE</scope>
</reference>
<dbReference type="Proteomes" id="UP000663854">
    <property type="component" value="Unassembled WGS sequence"/>
</dbReference>
<evidence type="ECO:0000313" key="4">
    <source>
        <dbReference type="Proteomes" id="UP000663854"/>
    </source>
</evidence>
<dbReference type="Gene3D" id="3.50.50.60">
    <property type="entry name" value="FAD/NAD(P)-binding domain"/>
    <property type="match status" value="1"/>
</dbReference>
<proteinExistence type="inferred from homology"/>
<dbReference type="InterPro" id="IPR036188">
    <property type="entry name" value="FAD/NAD-bd_sf"/>
</dbReference>
<feature type="non-terminal residue" evidence="2">
    <location>
        <position position="1"/>
    </location>
</feature>
<sequence>DWYSTLQKSNVKLITNRIKQIKSHSIITYDGDEYPVDIIIWSTGFQTQKFALPIYGINGCSLAEQWSETVQ</sequence>
<evidence type="ECO:0000313" key="2">
    <source>
        <dbReference type="EMBL" id="CAF1537133.1"/>
    </source>
</evidence>
<evidence type="ECO:0000313" key="5">
    <source>
        <dbReference type="Proteomes" id="UP000663870"/>
    </source>
</evidence>
<feature type="non-terminal residue" evidence="2">
    <location>
        <position position="71"/>
    </location>
</feature>